<dbReference type="PANTHER" id="PTHR33070">
    <property type="entry name" value="OS06G0725500 PROTEIN"/>
    <property type="match status" value="1"/>
</dbReference>
<dbReference type="PANTHER" id="PTHR33070:SF109">
    <property type="entry name" value="DOMAIN PROTEIN, PUTATIVE (DUF241)-RELATED"/>
    <property type="match status" value="1"/>
</dbReference>
<evidence type="ECO:0000313" key="2">
    <source>
        <dbReference type="Proteomes" id="UP001174677"/>
    </source>
</evidence>
<evidence type="ECO:0008006" key="3">
    <source>
        <dbReference type="Google" id="ProtNLM"/>
    </source>
</evidence>
<evidence type="ECO:0000313" key="1">
    <source>
        <dbReference type="EMBL" id="KAJ9146896.1"/>
    </source>
</evidence>
<keyword evidence="2" id="KW-1185">Reference proteome</keyword>
<dbReference type="Pfam" id="PF03087">
    <property type="entry name" value="BPS1"/>
    <property type="match status" value="1"/>
</dbReference>
<reference evidence="1" key="1">
    <citation type="journal article" date="2023" name="Plant Biotechnol. J.">
        <title>Chromosome-level wild Hevea brasiliensis genome provides new tools for genomic-assisted breeding and valuable loci to elevate rubber yield.</title>
        <authorList>
            <person name="Cheng H."/>
            <person name="Song X."/>
            <person name="Hu Y."/>
            <person name="Wu T."/>
            <person name="Yang Q."/>
            <person name="An Z."/>
            <person name="Feng S."/>
            <person name="Deng Z."/>
            <person name="Wu W."/>
            <person name="Zeng X."/>
            <person name="Tu M."/>
            <person name="Wang X."/>
            <person name="Huang H."/>
        </authorList>
    </citation>
    <scope>NUCLEOTIDE SEQUENCE</scope>
    <source>
        <strain evidence="1">MT/VB/25A 57/8</strain>
    </source>
</reference>
<gene>
    <name evidence="1" type="ORF">P3X46_029111</name>
</gene>
<comment type="caution">
    <text evidence="1">The sequence shown here is derived from an EMBL/GenBank/DDBJ whole genome shotgun (WGS) entry which is preliminary data.</text>
</comment>
<dbReference type="EMBL" id="JARPOI010000016">
    <property type="protein sequence ID" value="KAJ9146896.1"/>
    <property type="molecule type" value="Genomic_DNA"/>
</dbReference>
<proteinExistence type="predicted"/>
<accession>A0ABQ9KR63</accession>
<protein>
    <recommendedName>
        <fullName evidence="3">DUF241 domain protein</fullName>
    </recommendedName>
</protein>
<organism evidence="1 2">
    <name type="scientific">Hevea brasiliensis</name>
    <name type="common">Para rubber tree</name>
    <name type="synonym">Siphonia brasiliensis</name>
    <dbReference type="NCBI Taxonomy" id="3981"/>
    <lineage>
        <taxon>Eukaryota</taxon>
        <taxon>Viridiplantae</taxon>
        <taxon>Streptophyta</taxon>
        <taxon>Embryophyta</taxon>
        <taxon>Tracheophyta</taxon>
        <taxon>Spermatophyta</taxon>
        <taxon>Magnoliopsida</taxon>
        <taxon>eudicotyledons</taxon>
        <taxon>Gunneridae</taxon>
        <taxon>Pentapetalae</taxon>
        <taxon>rosids</taxon>
        <taxon>fabids</taxon>
        <taxon>Malpighiales</taxon>
        <taxon>Euphorbiaceae</taxon>
        <taxon>Crotonoideae</taxon>
        <taxon>Micrandreae</taxon>
        <taxon>Hevea</taxon>
    </lineage>
</organism>
<name>A0ABQ9KR63_HEVBR</name>
<dbReference type="InterPro" id="IPR004320">
    <property type="entry name" value="BPS1_pln"/>
</dbReference>
<dbReference type="Proteomes" id="UP001174677">
    <property type="component" value="Chromosome 16"/>
</dbReference>
<sequence length="279" mass="31396">MANSYHVRSISLPSRSHPTTLRVEQELNKLKTWEASSTSTSGSICIGLSGLEDLYKGVNDLLSMSSTQEILSHCQNEKCLENLLDGSVRLLDICGVTRDFLLQFKEQVQALQSALRRRKGDSSIESSIASYSCFTKKIKNEAKKSIAVLKQMDSKLKASLLQDHHLIQLFKEVIAMNSSIFQSLFLFLSTSKPKRSRWSTVSKLMRKGAIACEEKQEIVNHLQSVDAALSERPHLEKIQIAHQRLEALEAGIEHIENCLENVFRNLIKTRASILNIISQ</sequence>